<evidence type="ECO:0000313" key="3">
    <source>
        <dbReference type="Proteomes" id="UP000199601"/>
    </source>
</evidence>
<accession>A0A0U1DMH1</accession>
<dbReference type="EMBL" id="CTEC01000002">
    <property type="protein sequence ID" value="CQD19219.1"/>
    <property type="molecule type" value="Genomic_DNA"/>
</dbReference>
<reference evidence="3" key="1">
    <citation type="submission" date="2015-03" db="EMBL/GenBank/DDBJ databases">
        <authorList>
            <person name="Urmite Genomes"/>
        </authorList>
    </citation>
    <scope>NUCLEOTIDE SEQUENCE [LARGE SCALE GENOMIC DNA]</scope>
    <source>
        <strain evidence="3">CSUR P1344</strain>
    </source>
</reference>
<name>A0A0U1DMH1_9MYCO</name>
<keyword evidence="3" id="KW-1185">Reference proteome</keyword>
<dbReference type="Proteomes" id="UP000199601">
    <property type="component" value="Unassembled WGS sequence"/>
</dbReference>
<dbReference type="AlphaFoldDB" id="A0A0U1DMH1"/>
<evidence type="ECO:0000313" key="2">
    <source>
        <dbReference type="EMBL" id="CQD19219.1"/>
    </source>
</evidence>
<sequence>MADRLNVAARLAEGLPAVEHTERYVRACHALGYQHPDLTAHPSQVRDWYDTEEGLDLRALDRDCAELRAAGDAVFDALRMQRAQVAELSAAWTGPGGDAAVRFVERHCDAASAVATELRAAAQRCESLRDNLWYLVDSKVATAIAVDDRAQALRPAWLAAAATVTTGAGDRPAAEGVVREQVMPYVDNEIRDDWLTTMRSTRDGVATSYDMVTERMAAAPAARFEAPGELGPGYQPLRPAPPASPPAAVAGRHAGGRSGRRNR</sequence>
<feature type="region of interest" description="Disordered" evidence="1">
    <location>
        <begin position="226"/>
        <end position="263"/>
    </location>
</feature>
<proteinExistence type="predicted"/>
<protein>
    <submittedName>
        <fullName evidence="2">Putative alanine and proline rich protein</fullName>
    </submittedName>
</protein>
<evidence type="ECO:0000256" key="1">
    <source>
        <dbReference type="SAM" id="MobiDB-lite"/>
    </source>
</evidence>
<feature type="compositionally biased region" description="Basic residues" evidence="1">
    <location>
        <begin position="254"/>
        <end position="263"/>
    </location>
</feature>
<organism evidence="2 3">
    <name type="scientific">Mycobacterium europaeum</name>
    <dbReference type="NCBI Taxonomy" id="761804"/>
    <lineage>
        <taxon>Bacteria</taxon>
        <taxon>Bacillati</taxon>
        <taxon>Actinomycetota</taxon>
        <taxon>Actinomycetes</taxon>
        <taxon>Mycobacteriales</taxon>
        <taxon>Mycobacteriaceae</taxon>
        <taxon>Mycobacterium</taxon>
        <taxon>Mycobacterium simiae complex</taxon>
    </lineage>
</organism>
<dbReference type="SUPFAM" id="SSF140453">
    <property type="entry name" value="EsxAB dimer-like"/>
    <property type="match status" value="1"/>
</dbReference>
<dbReference type="InterPro" id="IPR036689">
    <property type="entry name" value="ESAT-6-like_sf"/>
</dbReference>
<gene>
    <name evidence="2" type="ORF">BN000_04458</name>
</gene>